<dbReference type="EMBL" id="JAUHHV010000001">
    <property type="protein sequence ID" value="KAK1439954.1"/>
    <property type="molecule type" value="Genomic_DNA"/>
</dbReference>
<organism evidence="1 2">
    <name type="scientific">Tagetes erecta</name>
    <name type="common">African marigold</name>
    <dbReference type="NCBI Taxonomy" id="13708"/>
    <lineage>
        <taxon>Eukaryota</taxon>
        <taxon>Viridiplantae</taxon>
        <taxon>Streptophyta</taxon>
        <taxon>Embryophyta</taxon>
        <taxon>Tracheophyta</taxon>
        <taxon>Spermatophyta</taxon>
        <taxon>Magnoliopsida</taxon>
        <taxon>eudicotyledons</taxon>
        <taxon>Gunneridae</taxon>
        <taxon>Pentapetalae</taxon>
        <taxon>asterids</taxon>
        <taxon>campanulids</taxon>
        <taxon>Asterales</taxon>
        <taxon>Asteraceae</taxon>
        <taxon>Asteroideae</taxon>
        <taxon>Heliantheae alliance</taxon>
        <taxon>Tageteae</taxon>
        <taxon>Tagetes</taxon>
    </lineage>
</organism>
<gene>
    <name evidence="1" type="ORF">QVD17_05779</name>
</gene>
<name>A0AAD8PBD8_TARER</name>
<proteinExistence type="predicted"/>
<accession>A0AAD8PBD8</accession>
<sequence length="119" mass="13254">MFWEVDAVCIHKEYIKATWNAQMFSLSEVHKYAGRHHNRYAQLTVVICTTSFHMSMDESKSLKVDGAKAPKMPTPGWSPTLPPAQAGPEADLVLQFGNKCKISASGCCVYAGVHWKQLI</sequence>
<protein>
    <submittedName>
        <fullName evidence="1">Uncharacterized protein</fullName>
    </submittedName>
</protein>
<dbReference type="AlphaFoldDB" id="A0AAD8PBD8"/>
<evidence type="ECO:0000313" key="1">
    <source>
        <dbReference type="EMBL" id="KAK1439954.1"/>
    </source>
</evidence>
<reference evidence="1" key="1">
    <citation type="journal article" date="2023" name="bioRxiv">
        <title>Improved chromosome-level genome assembly for marigold (Tagetes erecta).</title>
        <authorList>
            <person name="Jiang F."/>
            <person name="Yuan L."/>
            <person name="Wang S."/>
            <person name="Wang H."/>
            <person name="Xu D."/>
            <person name="Wang A."/>
            <person name="Fan W."/>
        </authorList>
    </citation>
    <scope>NUCLEOTIDE SEQUENCE</scope>
    <source>
        <strain evidence="1">WSJ</strain>
        <tissue evidence="1">Leaf</tissue>
    </source>
</reference>
<comment type="caution">
    <text evidence="1">The sequence shown here is derived from an EMBL/GenBank/DDBJ whole genome shotgun (WGS) entry which is preliminary data.</text>
</comment>
<dbReference type="Proteomes" id="UP001229421">
    <property type="component" value="Unassembled WGS sequence"/>
</dbReference>
<keyword evidence="2" id="KW-1185">Reference proteome</keyword>
<evidence type="ECO:0000313" key="2">
    <source>
        <dbReference type="Proteomes" id="UP001229421"/>
    </source>
</evidence>